<dbReference type="AlphaFoldDB" id="A0A5B8L0Q6"/>
<feature type="domain" description="HTH lysR-type" evidence="5">
    <location>
        <begin position="5"/>
        <end position="62"/>
    </location>
</feature>
<dbReference type="CDD" id="cd08432">
    <property type="entry name" value="PBP2_GcdR_TrpI_HvrB_AmpR_like"/>
    <property type="match status" value="1"/>
</dbReference>
<dbReference type="Gene3D" id="3.40.190.10">
    <property type="entry name" value="Periplasmic binding protein-like II"/>
    <property type="match status" value="2"/>
</dbReference>
<dbReference type="Gene3D" id="1.10.10.10">
    <property type="entry name" value="Winged helix-like DNA-binding domain superfamily/Winged helix DNA-binding domain"/>
    <property type="match status" value="1"/>
</dbReference>
<dbReference type="Proteomes" id="UP000321389">
    <property type="component" value="Chromosome"/>
</dbReference>
<keyword evidence="3" id="KW-0238">DNA-binding</keyword>
<reference evidence="6" key="1">
    <citation type="submission" date="2020-04" db="EMBL/GenBank/DDBJ databases">
        <title>Nitratireductor sp. nov. isolated from mangrove soil.</title>
        <authorList>
            <person name="Ye Y."/>
        </authorList>
    </citation>
    <scope>NUCLEOTIDE SEQUENCE</scope>
    <source>
        <strain evidence="6">SY7</strain>
    </source>
</reference>
<gene>
    <name evidence="6" type="ORF">FQ775_12645</name>
</gene>
<dbReference type="PRINTS" id="PR00039">
    <property type="entry name" value="HTHLYSR"/>
</dbReference>
<accession>A0A5B8L0Q6</accession>
<evidence type="ECO:0000313" key="7">
    <source>
        <dbReference type="Proteomes" id="UP000321389"/>
    </source>
</evidence>
<organism evidence="6 7">
    <name type="scientific">Nitratireductor mangrovi</name>
    <dbReference type="NCBI Taxonomy" id="2599600"/>
    <lineage>
        <taxon>Bacteria</taxon>
        <taxon>Pseudomonadati</taxon>
        <taxon>Pseudomonadota</taxon>
        <taxon>Alphaproteobacteria</taxon>
        <taxon>Hyphomicrobiales</taxon>
        <taxon>Phyllobacteriaceae</taxon>
        <taxon>Nitratireductor</taxon>
    </lineage>
</organism>
<dbReference type="GO" id="GO:0003700">
    <property type="term" value="F:DNA-binding transcription factor activity"/>
    <property type="evidence" value="ECO:0007669"/>
    <property type="project" value="InterPro"/>
</dbReference>
<keyword evidence="2" id="KW-0805">Transcription regulation</keyword>
<dbReference type="SUPFAM" id="SSF53850">
    <property type="entry name" value="Periplasmic binding protein-like II"/>
    <property type="match status" value="1"/>
</dbReference>
<protein>
    <submittedName>
        <fullName evidence="6">LysR family transcriptional regulator</fullName>
    </submittedName>
</protein>
<dbReference type="Pfam" id="PF03466">
    <property type="entry name" value="LysR_substrate"/>
    <property type="match status" value="1"/>
</dbReference>
<evidence type="ECO:0000259" key="5">
    <source>
        <dbReference type="PROSITE" id="PS50931"/>
    </source>
</evidence>
<sequence length="314" mass="34238">MRQLPSLRGLQAFEAVARAGNLADAAAQLNITASAVSHRIRKLEEELGLELLRRAAGGLRLTEAGRRYRTSVEDAFAQLAQATADLLGPDLSRPLTVSLTSEFGTRWLMPRFHRFRAAHPEIDIAVLSTYRLANLATGEADLALRHGYGEWARLKAELILPFCVSPLCSPGLRDKLAGLRPAEALAQCTLIGDVDRDHDDWGAWLEAAGAAGISPVRQLRFEDYSMAIEAAIDGQGILLGYSGYVEAETAAGALVQPFDLTVAVAKGYYLVYPEDRLSNPRVRAFRNWVIAESETQHTLSGGEARRRGTSTNLN</sequence>
<dbReference type="PANTHER" id="PTHR30537:SF74">
    <property type="entry name" value="HTH-TYPE TRANSCRIPTIONAL REGULATOR TRPI"/>
    <property type="match status" value="1"/>
</dbReference>
<proteinExistence type="inferred from homology"/>
<dbReference type="GO" id="GO:0043565">
    <property type="term" value="F:sequence-specific DNA binding"/>
    <property type="evidence" value="ECO:0007669"/>
    <property type="project" value="TreeGrafter"/>
</dbReference>
<keyword evidence="7" id="KW-1185">Reference proteome</keyword>
<dbReference type="PANTHER" id="PTHR30537">
    <property type="entry name" value="HTH-TYPE TRANSCRIPTIONAL REGULATOR"/>
    <property type="match status" value="1"/>
</dbReference>
<dbReference type="InterPro" id="IPR005119">
    <property type="entry name" value="LysR_subst-bd"/>
</dbReference>
<evidence type="ECO:0000256" key="1">
    <source>
        <dbReference type="ARBA" id="ARBA00009437"/>
    </source>
</evidence>
<dbReference type="PROSITE" id="PS50931">
    <property type="entry name" value="HTH_LYSR"/>
    <property type="match status" value="1"/>
</dbReference>
<dbReference type="SUPFAM" id="SSF46785">
    <property type="entry name" value="Winged helix' DNA-binding domain"/>
    <property type="match status" value="1"/>
</dbReference>
<dbReference type="Pfam" id="PF00126">
    <property type="entry name" value="HTH_1"/>
    <property type="match status" value="1"/>
</dbReference>
<dbReference type="OrthoDB" id="9807765at2"/>
<dbReference type="FunFam" id="1.10.10.10:FF:000001">
    <property type="entry name" value="LysR family transcriptional regulator"/>
    <property type="match status" value="1"/>
</dbReference>
<dbReference type="RefSeq" id="WP_146299803.1">
    <property type="nucleotide sequence ID" value="NZ_CP042301.2"/>
</dbReference>
<comment type="similarity">
    <text evidence="1">Belongs to the LysR transcriptional regulatory family.</text>
</comment>
<evidence type="ECO:0000256" key="3">
    <source>
        <dbReference type="ARBA" id="ARBA00023125"/>
    </source>
</evidence>
<dbReference type="EMBL" id="CP042301">
    <property type="protein sequence ID" value="QDZ01158.1"/>
    <property type="molecule type" value="Genomic_DNA"/>
</dbReference>
<name>A0A5B8L0Q6_9HYPH</name>
<dbReference type="InterPro" id="IPR000847">
    <property type="entry name" value="LysR_HTH_N"/>
</dbReference>
<dbReference type="GO" id="GO:0006351">
    <property type="term" value="P:DNA-templated transcription"/>
    <property type="evidence" value="ECO:0007669"/>
    <property type="project" value="TreeGrafter"/>
</dbReference>
<keyword evidence="4" id="KW-0804">Transcription</keyword>
<evidence type="ECO:0000256" key="2">
    <source>
        <dbReference type="ARBA" id="ARBA00023015"/>
    </source>
</evidence>
<dbReference type="InterPro" id="IPR036388">
    <property type="entry name" value="WH-like_DNA-bd_sf"/>
</dbReference>
<evidence type="ECO:0000256" key="4">
    <source>
        <dbReference type="ARBA" id="ARBA00023163"/>
    </source>
</evidence>
<dbReference type="InterPro" id="IPR036390">
    <property type="entry name" value="WH_DNA-bd_sf"/>
</dbReference>
<evidence type="ECO:0000313" key="6">
    <source>
        <dbReference type="EMBL" id="QDZ01158.1"/>
    </source>
</evidence>
<dbReference type="InterPro" id="IPR058163">
    <property type="entry name" value="LysR-type_TF_proteobact-type"/>
</dbReference>
<dbReference type="KEGG" id="niy:FQ775_12645"/>